<feature type="non-terminal residue" evidence="2">
    <location>
        <position position="358"/>
    </location>
</feature>
<dbReference type="EMBL" id="NHTK01004267">
    <property type="protein sequence ID" value="PPQ87433.1"/>
    <property type="molecule type" value="Genomic_DNA"/>
</dbReference>
<feature type="compositionally biased region" description="Polar residues" evidence="1">
    <location>
        <begin position="336"/>
        <end position="348"/>
    </location>
</feature>
<name>A0A409X9F1_9AGAR</name>
<sequence length="358" mass="40044">MLKRITHAPEIVPDIQNVLEESIRSFAENGYTFPAKAGDTSSPSSGCGEAAVPKPFTVPQPVRRKLCSLEDVSNIYFTTIGRAASHIAPTLCLHPGHKEWNPMTVITHDHDDTGTPFVRCITLSLPAYEKNRVGGLSSHSDIAKKFEGAVGEDEELAVVFVLPPIKLAEYFLEAAVVEGEKEFRWRFPGGVEGEEELNAEILETYMGDSSCDQRDAGDSLGEKYWEKYRQEWEARKRTKDPQFEGELLRDLLSQRIWTKMVSIDATFCAISCGTKERIGVRHRESNSLFFSDIIEPSAEGYGAIHVALYCAIIKDAMGRAYSEEEDSDEDKMMVDDTNSNPSVRSQSENEQEDEAFNQ</sequence>
<dbReference type="AlphaFoldDB" id="A0A409X9F1"/>
<evidence type="ECO:0000313" key="3">
    <source>
        <dbReference type="Proteomes" id="UP000284842"/>
    </source>
</evidence>
<evidence type="ECO:0000313" key="2">
    <source>
        <dbReference type="EMBL" id="PPQ87433.1"/>
    </source>
</evidence>
<dbReference type="STRING" id="181874.A0A409X9F1"/>
<gene>
    <name evidence="2" type="ORF">CVT24_001383</name>
</gene>
<dbReference type="Proteomes" id="UP000284842">
    <property type="component" value="Unassembled WGS sequence"/>
</dbReference>
<keyword evidence="3" id="KW-1185">Reference proteome</keyword>
<evidence type="ECO:0000256" key="1">
    <source>
        <dbReference type="SAM" id="MobiDB-lite"/>
    </source>
</evidence>
<feature type="region of interest" description="Disordered" evidence="1">
    <location>
        <begin position="321"/>
        <end position="358"/>
    </location>
</feature>
<accession>A0A409X9F1</accession>
<protein>
    <submittedName>
        <fullName evidence="2">Uncharacterized protein</fullName>
    </submittedName>
</protein>
<feature type="compositionally biased region" description="Acidic residues" evidence="1">
    <location>
        <begin position="349"/>
        <end position="358"/>
    </location>
</feature>
<dbReference type="OrthoDB" id="3055171at2759"/>
<dbReference type="InParanoid" id="A0A409X9F1"/>
<comment type="caution">
    <text evidence="2">The sequence shown here is derived from an EMBL/GenBank/DDBJ whole genome shotgun (WGS) entry which is preliminary data.</text>
</comment>
<reference evidence="2 3" key="1">
    <citation type="journal article" date="2018" name="Evol. Lett.">
        <title>Horizontal gene cluster transfer increased hallucinogenic mushroom diversity.</title>
        <authorList>
            <person name="Reynolds H.T."/>
            <person name="Vijayakumar V."/>
            <person name="Gluck-Thaler E."/>
            <person name="Korotkin H.B."/>
            <person name="Matheny P.B."/>
            <person name="Slot J.C."/>
        </authorList>
    </citation>
    <scope>NUCLEOTIDE SEQUENCE [LARGE SCALE GENOMIC DNA]</scope>
    <source>
        <strain evidence="2 3">2629</strain>
    </source>
</reference>
<proteinExistence type="predicted"/>
<organism evidence="2 3">
    <name type="scientific">Panaeolus cyanescens</name>
    <dbReference type="NCBI Taxonomy" id="181874"/>
    <lineage>
        <taxon>Eukaryota</taxon>
        <taxon>Fungi</taxon>
        <taxon>Dikarya</taxon>
        <taxon>Basidiomycota</taxon>
        <taxon>Agaricomycotina</taxon>
        <taxon>Agaricomycetes</taxon>
        <taxon>Agaricomycetidae</taxon>
        <taxon>Agaricales</taxon>
        <taxon>Agaricineae</taxon>
        <taxon>Galeropsidaceae</taxon>
        <taxon>Panaeolus</taxon>
    </lineage>
</organism>